<protein>
    <submittedName>
        <fullName evidence="1">Uncharacterized protein</fullName>
    </submittedName>
</protein>
<reference evidence="1 2" key="1">
    <citation type="journal article" date="2019" name="Commun. Biol.">
        <title>The bagworm genome reveals a unique fibroin gene that provides high tensile strength.</title>
        <authorList>
            <person name="Kono N."/>
            <person name="Nakamura H."/>
            <person name="Ohtoshi R."/>
            <person name="Tomita M."/>
            <person name="Numata K."/>
            <person name="Arakawa K."/>
        </authorList>
    </citation>
    <scope>NUCLEOTIDE SEQUENCE [LARGE SCALE GENOMIC DNA]</scope>
</reference>
<name>A0A4C1W517_EUMVA</name>
<dbReference type="Proteomes" id="UP000299102">
    <property type="component" value="Unassembled WGS sequence"/>
</dbReference>
<dbReference type="AlphaFoldDB" id="A0A4C1W517"/>
<proteinExistence type="predicted"/>
<dbReference type="EMBL" id="BGZK01000475">
    <property type="protein sequence ID" value="GBP45990.1"/>
    <property type="molecule type" value="Genomic_DNA"/>
</dbReference>
<organism evidence="1 2">
    <name type="scientific">Eumeta variegata</name>
    <name type="common">Bagworm moth</name>
    <name type="synonym">Eumeta japonica</name>
    <dbReference type="NCBI Taxonomy" id="151549"/>
    <lineage>
        <taxon>Eukaryota</taxon>
        <taxon>Metazoa</taxon>
        <taxon>Ecdysozoa</taxon>
        <taxon>Arthropoda</taxon>
        <taxon>Hexapoda</taxon>
        <taxon>Insecta</taxon>
        <taxon>Pterygota</taxon>
        <taxon>Neoptera</taxon>
        <taxon>Endopterygota</taxon>
        <taxon>Lepidoptera</taxon>
        <taxon>Glossata</taxon>
        <taxon>Ditrysia</taxon>
        <taxon>Tineoidea</taxon>
        <taxon>Psychidae</taxon>
        <taxon>Oiketicinae</taxon>
        <taxon>Eumeta</taxon>
    </lineage>
</organism>
<comment type="caution">
    <text evidence="1">The sequence shown here is derived from an EMBL/GenBank/DDBJ whole genome shotgun (WGS) entry which is preliminary data.</text>
</comment>
<keyword evidence="2" id="KW-1185">Reference proteome</keyword>
<gene>
    <name evidence="1" type="ORF">EVAR_24183_1</name>
</gene>
<evidence type="ECO:0000313" key="2">
    <source>
        <dbReference type="Proteomes" id="UP000299102"/>
    </source>
</evidence>
<evidence type="ECO:0000313" key="1">
    <source>
        <dbReference type="EMBL" id="GBP45990.1"/>
    </source>
</evidence>
<accession>A0A4C1W517</accession>
<sequence>MGVSGSEVAHFVRHVGLCATFSLIVGVVFTKPGIGCARNIEMENETEVGIEVDTVSGRRKVREFILCPRRRSRGRKISKVRGCGAGGGSVRCGIQQQERSARRRCGAVGRRGGAEEAIIDKAVKGRRGAGRGVALSISYRMRRRRR</sequence>